<sequence>MPAAVLALLLLASPAMAAQCGDWLLAPPGESCDIHCGGSGASGLSGKLCDEKYSWDHNNEVSTNTGINTVMTDQGFPCSGGYITNQGSAGQTPAYDTATQKCIVSDPSRAQNTFDCTTTPSAGIRRLCFCYIENCVHLKIGDFPMQGCRWHPERKKTCRG</sequence>
<dbReference type="AlphaFoldDB" id="A0A6V3TEP5"/>
<protein>
    <recommendedName>
        <fullName evidence="4">Secreted protein</fullName>
    </recommendedName>
</protein>
<evidence type="ECO:0000313" key="2">
    <source>
        <dbReference type="EMBL" id="CAE0680614.1"/>
    </source>
</evidence>
<dbReference type="EMBL" id="HBIV01046353">
    <property type="protein sequence ID" value="CAE0680615.1"/>
    <property type="molecule type" value="Transcribed_RNA"/>
</dbReference>
<organism evidence="2">
    <name type="scientific">Lotharella globosa</name>
    <dbReference type="NCBI Taxonomy" id="91324"/>
    <lineage>
        <taxon>Eukaryota</taxon>
        <taxon>Sar</taxon>
        <taxon>Rhizaria</taxon>
        <taxon>Cercozoa</taxon>
        <taxon>Chlorarachniophyceae</taxon>
        <taxon>Lotharella</taxon>
    </lineage>
</organism>
<name>A0A6V3TEP5_9EUKA</name>
<keyword evidence="1" id="KW-0732">Signal</keyword>
<feature type="signal peptide" evidence="1">
    <location>
        <begin position="1"/>
        <end position="17"/>
    </location>
</feature>
<evidence type="ECO:0000256" key="1">
    <source>
        <dbReference type="SAM" id="SignalP"/>
    </source>
</evidence>
<evidence type="ECO:0000313" key="3">
    <source>
        <dbReference type="EMBL" id="CAE0680615.1"/>
    </source>
</evidence>
<reference evidence="2" key="1">
    <citation type="submission" date="2021-01" db="EMBL/GenBank/DDBJ databases">
        <authorList>
            <person name="Corre E."/>
            <person name="Pelletier E."/>
            <person name="Niang G."/>
            <person name="Scheremetjew M."/>
            <person name="Finn R."/>
            <person name="Kale V."/>
            <person name="Holt S."/>
            <person name="Cochrane G."/>
            <person name="Meng A."/>
            <person name="Brown T."/>
            <person name="Cohen L."/>
        </authorList>
    </citation>
    <scope>NUCLEOTIDE SEQUENCE</scope>
    <source>
        <strain evidence="2">CCCM811</strain>
    </source>
</reference>
<dbReference type="EMBL" id="HBIV01046352">
    <property type="protein sequence ID" value="CAE0680614.1"/>
    <property type="molecule type" value="Transcribed_RNA"/>
</dbReference>
<proteinExistence type="predicted"/>
<feature type="chain" id="PRO_5036394206" description="Secreted protein" evidence="1">
    <location>
        <begin position="18"/>
        <end position="160"/>
    </location>
</feature>
<accession>A0A6V3TEP5</accession>
<gene>
    <name evidence="2" type="ORF">LGLO00237_LOCUS32400</name>
    <name evidence="3" type="ORF">LGLO00237_LOCUS32401</name>
</gene>
<evidence type="ECO:0008006" key="4">
    <source>
        <dbReference type="Google" id="ProtNLM"/>
    </source>
</evidence>